<keyword evidence="10" id="KW-0997">Cell inner membrane</keyword>
<feature type="transmembrane region" description="Helical" evidence="10">
    <location>
        <begin position="133"/>
        <end position="157"/>
    </location>
</feature>
<feature type="transmembrane region" description="Helical" evidence="10">
    <location>
        <begin position="316"/>
        <end position="336"/>
    </location>
</feature>
<feature type="transmembrane region" description="Helical" evidence="10">
    <location>
        <begin position="488"/>
        <end position="506"/>
    </location>
</feature>
<name>E1QGU1_DESB2</name>
<dbReference type="HOGENOM" id="CLU_006797_5_3_7"/>
<dbReference type="GO" id="GO:0015648">
    <property type="term" value="F:lipid-linked peptidoglycan transporter activity"/>
    <property type="evidence" value="ECO:0007669"/>
    <property type="project" value="UniProtKB-UniRule"/>
</dbReference>
<gene>
    <name evidence="10" type="primary">murJ</name>
    <name evidence="12" type="ordered locus">Deba_1416</name>
</gene>
<feature type="transmembrane region" description="Helical" evidence="10">
    <location>
        <begin position="34"/>
        <end position="52"/>
    </location>
</feature>
<keyword evidence="4 10" id="KW-0133">Cell shape</keyword>
<dbReference type="PANTHER" id="PTHR47019:SF1">
    <property type="entry name" value="LIPID II FLIPPASE MURJ"/>
    <property type="match status" value="1"/>
</dbReference>
<protein>
    <recommendedName>
        <fullName evidence="10">Probable lipid II flippase MurJ</fullName>
    </recommendedName>
</protein>
<evidence type="ECO:0000256" key="10">
    <source>
        <dbReference type="HAMAP-Rule" id="MF_02078"/>
    </source>
</evidence>
<evidence type="ECO:0000256" key="5">
    <source>
        <dbReference type="ARBA" id="ARBA00022984"/>
    </source>
</evidence>
<dbReference type="PRINTS" id="PR01806">
    <property type="entry name" value="VIRFACTRMVIN"/>
</dbReference>
<dbReference type="UniPathway" id="UPA00219"/>
<comment type="function">
    <text evidence="8 10 11">Involved in peptidoglycan biosynthesis. Transports lipid-linked peptidoglycan precursors from the inner to the outer leaflet of the cytoplasmic membrane.</text>
</comment>
<comment type="pathway">
    <text evidence="10">Cell wall biogenesis; peptidoglycan biosynthesis.</text>
</comment>
<dbReference type="GO" id="GO:0009252">
    <property type="term" value="P:peptidoglycan biosynthetic process"/>
    <property type="evidence" value="ECO:0007669"/>
    <property type="project" value="UniProtKB-UniRule"/>
</dbReference>
<evidence type="ECO:0000256" key="9">
    <source>
        <dbReference type="ARBA" id="ARBA00061532"/>
    </source>
</evidence>
<evidence type="ECO:0000256" key="3">
    <source>
        <dbReference type="ARBA" id="ARBA00022692"/>
    </source>
</evidence>
<organism evidence="12 13">
    <name type="scientific">Desulfarculus baarsii (strain ATCC 33931 / DSM 2075 / LMG 7858 / VKM B-1802 / 2st14)</name>
    <dbReference type="NCBI Taxonomy" id="644282"/>
    <lineage>
        <taxon>Bacteria</taxon>
        <taxon>Pseudomonadati</taxon>
        <taxon>Thermodesulfobacteriota</taxon>
        <taxon>Desulfarculia</taxon>
        <taxon>Desulfarculales</taxon>
        <taxon>Desulfarculaceae</taxon>
        <taxon>Desulfarculus</taxon>
    </lineage>
</organism>
<keyword evidence="10 11" id="KW-0961">Cell wall biogenesis/degradation</keyword>
<dbReference type="EMBL" id="CP002085">
    <property type="protein sequence ID" value="ADK84784.1"/>
    <property type="molecule type" value="Genomic_DNA"/>
</dbReference>
<feature type="transmembrane region" description="Helical" evidence="10">
    <location>
        <begin position="416"/>
        <end position="436"/>
    </location>
</feature>
<keyword evidence="7 10" id="KW-0472">Membrane</keyword>
<dbReference type="InterPro" id="IPR051050">
    <property type="entry name" value="Lipid_II_flippase_MurJ/MviN"/>
</dbReference>
<feature type="transmembrane region" description="Helical" evidence="10">
    <location>
        <begin position="89"/>
        <end position="113"/>
    </location>
</feature>
<evidence type="ECO:0000256" key="2">
    <source>
        <dbReference type="ARBA" id="ARBA00022475"/>
    </source>
</evidence>
<dbReference type="eggNOG" id="COG0728">
    <property type="taxonomic scope" value="Bacteria"/>
</dbReference>
<evidence type="ECO:0000256" key="1">
    <source>
        <dbReference type="ARBA" id="ARBA00004651"/>
    </source>
</evidence>
<feature type="transmembrane region" description="Helical" evidence="10">
    <location>
        <begin position="236"/>
        <end position="258"/>
    </location>
</feature>
<dbReference type="GO" id="GO:0071555">
    <property type="term" value="P:cell wall organization"/>
    <property type="evidence" value="ECO:0007669"/>
    <property type="project" value="UniProtKB-UniRule"/>
</dbReference>
<accession>E1QGU1</accession>
<dbReference type="AlphaFoldDB" id="E1QGU1"/>
<evidence type="ECO:0000313" key="13">
    <source>
        <dbReference type="Proteomes" id="UP000009047"/>
    </source>
</evidence>
<evidence type="ECO:0000256" key="11">
    <source>
        <dbReference type="PIRNR" id="PIRNR002869"/>
    </source>
</evidence>
<dbReference type="RefSeq" id="WP_013258237.1">
    <property type="nucleotide sequence ID" value="NC_014365.1"/>
</dbReference>
<sequence>MSTSGEKQKVARAAGVVGMATLASRLCGFARDLATAYFFGASAAADAFFVAFRIPNLLRRLFAEGSLTIAFIPVFTEVLRKKGREEADLLARSAYTLLALALVVVCLVGVIFAEPIVRLIAPGFTPGQETHTLAVLLTRWCLPFIFFISLVALASGVLNSLGHFFAPAFAPALFNLCVIGCALFLSDRLDPPVLSLAIGVLLGGLGQLLLQLPYLRARGVSLRPLWRPRDPALRRVLRLMGPAAFGAAVYQITVFINTQLASLLASGSVSYLYYADRLIQFPLGIFAIAISTAILPSLSRQAADADRQGLVETMGYGLRLTLFITVPSMVGLVVLARPLVELLFMRGEFGVESAAATANALVGYGLGLWAFAGLRAVVQTFYALKDTKTPVKVAAGCLVVNVAASLLLMWPLGHAGLALATSISGAVNLLALLWLLRRRTGPLGGRRLRRSCLKIAAAATIMGLLIGLTAYAPIWGEAGVARQTVRPLAALVVGMVSYLLAARLLGMEELAELWAVLGRRRR</sequence>
<comment type="subcellular location">
    <subcellularLocation>
        <location evidence="10">Cell inner membrane</location>
        <topology evidence="10">Multi-pass membrane protein</topology>
    </subcellularLocation>
    <subcellularLocation>
        <location evidence="1">Cell membrane</location>
        <topology evidence="1">Multi-pass membrane protein</topology>
    </subcellularLocation>
</comment>
<feature type="transmembrane region" description="Helical" evidence="10">
    <location>
        <begin position="390"/>
        <end position="410"/>
    </location>
</feature>
<evidence type="ECO:0000256" key="8">
    <source>
        <dbReference type="ARBA" id="ARBA00060041"/>
    </source>
</evidence>
<dbReference type="Proteomes" id="UP000009047">
    <property type="component" value="Chromosome"/>
</dbReference>
<dbReference type="NCBIfam" id="TIGR01695">
    <property type="entry name" value="murJ_mviN"/>
    <property type="match status" value="1"/>
</dbReference>
<dbReference type="KEGG" id="dbr:Deba_1416"/>
<keyword evidence="10 11" id="KW-0813">Transport</keyword>
<keyword evidence="2 10" id="KW-1003">Cell membrane</keyword>
<dbReference type="GO" id="GO:0008360">
    <property type="term" value="P:regulation of cell shape"/>
    <property type="evidence" value="ECO:0007669"/>
    <property type="project" value="UniProtKB-UniRule"/>
</dbReference>
<keyword evidence="6 10" id="KW-1133">Transmembrane helix</keyword>
<feature type="transmembrane region" description="Helical" evidence="10">
    <location>
        <begin position="278"/>
        <end position="295"/>
    </location>
</feature>
<comment type="similarity">
    <text evidence="9 10 11">Belongs to the MurJ/MviN family.</text>
</comment>
<feature type="transmembrane region" description="Helical" evidence="10">
    <location>
        <begin position="356"/>
        <end position="378"/>
    </location>
</feature>
<dbReference type="STRING" id="644282.Deba_1416"/>
<dbReference type="HAMAP" id="MF_02078">
    <property type="entry name" value="MurJ_MviN"/>
    <property type="match status" value="1"/>
</dbReference>
<feature type="transmembrane region" description="Helical" evidence="10">
    <location>
        <begin position="456"/>
        <end position="476"/>
    </location>
</feature>
<feature type="transmembrane region" description="Helical" evidence="10">
    <location>
        <begin position="164"/>
        <end position="186"/>
    </location>
</feature>
<evidence type="ECO:0000256" key="7">
    <source>
        <dbReference type="ARBA" id="ARBA00023136"/>
    </source>
</evidence>
<keyword evidence="5 10" id="KW-0573">Peptidoglycan synthesis</keyword>
<dbReference type="CDD" id="cd13123">
    <property type="entry name" value="MATE_MurJ_like"/>
    <property type="match status" value="1"/>
</dbReference>
<dbReference type="GO" id="GO:0034204">
    <property type="term" value="P:lipid translocation"/>
    <property type="evidence" value="ECO:0007669"/>
    <property type="project" value="TreeGrafter"/>
</dbReference>
<evidence type="ECO:0000256" key="4">
    <source>
        <dbReference type="ARBA" id="ARBA00022960"/>
    </source>
</evidence>
<reference evidence="12 13" key="1">
    <citation type="journal article" date="2010" name="Stand. Genomic Sci.">
        <title>Complete genome sequence of Desulfarculus baarsii type strain (2st14).</title>
        <authorList>
            <person name="Sun H."/>
            <person name="Spring S."/>
            <person name="Lapidus A."/>
            <person name="Davenport K."/>
            <person name="Del Rio T.G."/>
            <person name="Tice H."/>
            <person name="Nolan M."/>
            <person name="Copeland A."/>
            <person name="Cheng J.F."/>
            <person name="Lucas S."/>
            <person name="Tapia R."/>
            <person name="Goodwin L."/>
            <person name="Pitluck S."/>
            <person name="Ivanova N."/>
            <person name="Pagani I."/>
            <person name="Mavromatis K."/>
            <person name="Ovchinnikova G."/>
            <person name="Pati A."/>
            <person name="Chen A."/>
            <person name="Palaniappan K."/>
            <person name="Hauser L."/>
            <person name="Chang Y.J."/>
            <person name="Jeffries C.D."/>
            <person name="Detter J.C."/>
            <person name="Han C."/>
            <person name="Rohde M."/>
            <person name="Brambilla E."/>
            <person name="Goker M."/>
            <person name="Woyke T."/>
            <person name="Bristow J."/>
            <person name="Eisen J.A."/>
            <person name="Markowitz V."/>
            <person name="Hugenholtz P."/>
            <person name="Kyrpides N.C."/>
            <person name="Klenk H.P."/>
            <person name="Land M."/>
        </authorList>
    </citation>
    <scope>NUCLEOTIDE SEQUENCE [LARGE SCALE GENOMIC DNA]</scope>
    <source>
        <strain evidence="13">ATCC 33931 / DSM 2075 / LMG 7858 / VKM B-1802 / 2st14</strain>
    </source>
</reference>
<dbReference type="PIRSF" id="PIRSF002869">
    <property type="entry name" value="MviN"/>
    <property type="match status" value="1"/>
</dbReference>
<dbReference type="GO" id="GO:0005886">
    <property type="term" value="C:plasma membrane"/>
    <property type="evidence" value="ECO:0007669"/>
    <property type="project" value="UniProtKB-SubCell"/>
</dbReference>
<dbReference type="InterPro" id="IPR004268">
    <property type="entry name" value="MurJ"/>
</dbReference>
<keyword evidence="13" id="KW-1185">Reference proteome</keyword>
<proteinExistence type="inferred from homology"/>
<keyword evidence="3 10" id="KW-0812">Transmembrane</keyword>
<evidence type="ECO:0000313" key="12">
    <source>
        <dbReference type="EMBL" id="ADK84784.1"/>
    </source>
</evidence>
<dbReference type="PANTHER" id="PTHR47019">
    <property type="entry name" value="LIPID II FLIPPASE MURJ"/>
    <property type="match status" value="1"/>
</dbReference>
<dbReference type="Pfam" id="PF03023">
    <property type="entry name" value="MurJ"/>
    <property type="match status" value="1"/>
</dbReference>
<feature type="transmembrane region" description="Helical" evidence="10">
    <location>
        <begin position="192"/>
        <end position="215"/>
    </location>
</feature>
<evidence type="ECO:0000256" key="6">
    <source>
        <dbReference type="ARBA" id="ARBA00022989"/>
    </source>
</evidence>